<dbReference type="PANTHER" id="PTHR24198">
    <property type="entry name" value="ANKYRIN REPEAT AND PROTEIN KINASE DOMAIN-CONTAINING PROTEIN"/>
    <property type="match status" value="1"/>
</dbReference>
<dbReference type="SUPFAM" id="SSF48403">
    <property type="entry name" value="Ankyrin repeat"/>
    <property type="match status" value="1"/>
</dbReference>
<proteinExistence type="predicted"/>
<feature type="compositionally biased region" description="Polar residues" evidence="4">
    <location>
        <begin position="118"/>
        <end position="128"/>
    </location>
</feature>
<feature type="region of interest" description="Disordered" evidence="4">
    <location>
        <begin position="112"/>
        <end position="131"/>
    </location>
</feature>
<reference evidence="5" key="1">
    <citation type="submission" date="2020-05" db="EMBL/GenBank/DDBJ databases">
        <title>Phylogenomic resolution of chytrid fungi.</title>
        <authorList>
            <person name="Stajich J.E."/>
            <person name="Amses K."/>
            <person name="Simmons R."/>
            <person name="Seto K."/>
            <person name="Myers J."/>
            <person name="Bonds A."/>
            <person name="Quandt C.A."/>
            <person name="Barry K."/>
            <person name="Liu P."/>
            <person name="Grigoriev I."/>
            <person name="Longcore J.E."/>
            <person name="James T.Y."/>
        </authorList>
    </citation>
    <scope>NUCLEOTIDE SEQUENCE</scope>
    <source>
        <strain evidence="5">JEL0513</strain>
    </source>
</reference>
<dbReference type="GO" id="GO:0005737">
    <property type="term" value="C:cytoplasm"/>
    <property type="evidence" value="ECO:0007669"/>
    <property type="project" value="TreeGrafter"/>
</dbReference>
<dbReference type="PROSITE" id="PS50297">
    <property type="entry name" value="ANK_REP_REGION"/>
    <property type="match status" value="1"/>
</dbReference>
<feature type="region of interest" description="Disordered" evidence="4">
    <location>
        <begin position="226"/>
        <end position="250"/>
    </location>
</feature>
<evidence type="ECO:0008006" key="7">
    <source>
        <dbReference type="Google" id="ProtNLM"/>
    </source>
</evidence>
<keyword evidence="2 3" id="KW-0040">ANK repeat</keyword>
<keyword evidence="6" id="KW-1185">Reference proteome</keyword>
<dbReference type="AlphaFoldDB" id="A0AAD5XH81"/>
<dbReference type="Proteomes" id="UP001211907">
    <property type="component" value="Unassembled WGS sequence"/>
</dbReference>
<evidence type="ECO:0000313" key="6">
    <source>
        <dbReference type="Proteomes" id="UP001211907"/>
    </source>
</evidence>
<sequence>MIDLTERTVALFQAAQAGDKKQVSLQLESVTPEEALLLVDHARGDDNLTLIHVTASANDVGVLAELASRLQSQSLQRLARIPTAKMRNTALHLAAQSRAIDVARFLLSPLGKSERSTSDNATGTSGDNSPLAFAAAESTDKDTNIESDDQAEVIASLLGATNAWGETPLHCAAAVGDTKLVELLVASASASLLLVGDAWGRTARQVAIEHGYLAAAACFPIPPVSTTDTDGKATNETTNTKPSPAAIPPPPPPPVPAFARQLMDVAAKRVPISPESVKVKHLFAPVPHQEIKLSSNELSVSTSTLILSPISNSSPTPIPRKKSISSHIEYPGDIFALKSMLSDPVSYDPLGNDLFGWSALHKFASWNKPDLLQILVDSLADPNVCSAAVNAKSRNADAFTPAHCAIDNNALTALSTIVCNFGHLVDLHNVLDAKGRSVAHFASERQLDINFLKVSGK</sequence>
<feature type="compositionally biased region" description="Polar residues" evidence="4">
    <location>
        <begin position="226"/>
        <end position="241"/>
    </location>
</feature>
<evidence type="ECO:0000256" key="1">
    <source>
        <dbReference type="ARBA" id="ARBA00022737"/>
    </source>
</evidence>
<dbReference type="PANTHER" id="PTHR24198:SF165">
    <property type="entry name" value="ANKYRIN REPEAT-CONTAINING PROTEIN-RELATED"/>
    <property type="match status" value="1"/>
</dbReference>
<organism evidence="5 6">
    <name type="scientific">Physocladia obscura</name>
    <dbReference type="NCBI Taxonomy" id="109957"/>
    <lineage>
        <taxon>Eukaryota</taxon>
        <taxon>Fungi</taxon>
        <taxon>Fungi incertae sedis</taxon>
        <taxon>Chytridiomycota</taxon>
        <taxon>Chytridiomycota incertae sedis</taxon>
        <taxon>Chytridiomycetes</taxon>
        <taxon>Chytridiales</taxon>
        <taxon>Chytriomycetaceae</taxon>
        <taxon>Physocladia</taxon>
    </lineage>
</organism>
<accession>A0AAD5XH81</accession>
<evidence type="ECO:0000256" key="4">
    <source>
        <dbReference type="SAM" id="MobiDB-lite"/>
    </source>
</evidence>
<evidence type="ECO:0000313" key="5">
    <source>
        <dbReference type="EMBL" id="KAJ3135957.1"/>
    </source>
</evidence>
<feature type="repeat" description="ANK" evidence="3">
    <location>
        <begin position="164"/>
        <end position="185"/>
    </location>
</feature>
<dbReference type="InterPro" id="IPR036770">
    <property type="entry name" value="Ankyrin_rpt-contain_sf"/>
</dbReference>
<name>A0AAD5XH81_9FUNG</name>
<gene>
    <name evidence="5" type="ORF">HK100_002201</name>
</gene>
<keyword evidence="1" id="KW-0677">Repeat</keyword>
<dbReference type="SMART" id="SM00248">
    <property type="entry name" value="ANK"/>
    <property type="match status" value="5"/>
</dbReference>
<evidence type="ECO:0000256" key="3">
    <source>
        <dbReference type="PROSITE-ProRule" id="PRU00023"/>
    </source>
</evidence>
<protein>
    <recommendedName>
        <fullName evidence="7">Ankyrin repeat protein</fullName>
    </recommendedName>
</protein>
<dbReference type="Gene3D" id="1.25.40.20">
    <property type="entry name" value="Ankyrin repeat-containing domain"/>
    <property type="match status" value="3"/>
</dbReference>
<dbReference type="PROSITE" id="PS50088">
    <property type="entry name" value="ANK_REPEAT"/>
    <property type="match status" value="1"/>
</dbReference>
<comment type="caution">
    <text evidence="5">The sequence shown here is derived from an EMBL/GenBank/DDBJ whole genome shotgun (WGS) entry which is preliminary data.</text>
</comment>
<dbReference type="Pfam" id="PF00023">
    <property type="entry name" value="Ank"/>
    <property type="match status" value="3"/>
</dbReference>
<evidence type="ECO:0000256" key="2">
    <source>
        <dbReference type="ARBA" id="ARBA00023043"/>
    </source>
</evidence>
<dbReference type="EMBL" id="JADGJH010000150">
    <property type="protein sequence ID" value="KAJ3135957.1"/>
    <property type="molecule type" value="Genomic_DNA"/>
</dbReference>
<dbReference type="InterPro" id="IPR002110">
    <property type="entry name" value="Ankyrin_rpt"/>
</dbReference>